<reference evidence="1 2" key="1">
    <citation type="submission" date="2017-10" db="EMBL/GenBank/DDBJ databases">
        <title>Comparative genomics in systemic dimorphic fungi from Ajellomycetaceae.</title>
        <authorList>
            <person name="Munoz J.F."/>
            <person name="Mcewen J.G."/>
            <person name="Clay O.K."/>
            <person name="Cuomo C.A."/>
        </authorList>
    </citation>
    <scope>NUCLEOTIDE SEQUENCE [LARGE SCALE GENOMIC DNA]</scope>
    <source>
        <strain evidence="1 2">UAMH5409</strain>
    </source>
</reference>
<proteinExistence type="predicted"/>
<accession>A0A2B7Y6Z7</accession>
<evidence type="ECO:0000313" key="2">
    <source>
        <dbReference type="Proteomes" id="UP000223968"/>
    </source>
</evidence>
<dbReference type="STRING" id="1447875.A0A2B7Y6Z7"/>
<name>A0A2B7Y6Z7_9EURO</name>
<dbReference type="AlphaFoldDB" id="A0A2B7Y6Z7"/>
<keyword evidence="2" id="KW-1185">Reference proteome</keyword>
<evidence type="ECO:0000313" key="1">
    <source>
        <dbReference type="EMBL" id="PGH16821.1"/>
    </source>
</evidence>
<dbReference type="OrthoDB" id="4183218at2759"/>
<organism evidence="1 2">
    <name type="scientific">Helicocarpus griseus UAMH5409</name>
    <dbReference type="NCBI Taxonomy" id="1447875"/>
    <lineage>
        <taxon>Eukaryota</taxon>
        <taxon>Fungi</taxon>
        <taxon>Dikarya</taxon>
        <taxon>Ascomycota</taxon>
        <taxon>Pezizomycotina</taxon>
        <taxon>Eurotiomycetes</taxon>
        <taxon>Eurotiomycetidae</taxon>
        <taxon>Onygenales</taxon>
        <taxon>Ajellomycetaceae</taxon>
        <taxon>Helicocarpus</taxon>
    </lineage>
</organism>
<gene>
    <name evidence="1" type="ORF">AJ79_01465</name>
</gene>
<dbReference type="Proteomes" id="UP000223968">
    <property type="component" value="Unassembled WGS sequence"/>
</dbReference>
<comment type="caution">
    <text evidence="1">The sequence shown here is derived from an EMBL/GenBank/DDBJ whole genome shotgun (WGS) entry which is preliminary data.</text>
</comment>
<sequence>MPCPQFQQMRPRFQGPTPPMVHITQTDIQTTAVWNGFNLNTLLPAFQNLLAQVHIMPDPMPASPPRPITAENALRSKVSEYVFPRVRRALRAAFDHLGLANQLNGLTPVSFDVGESAEIVDGFKPDTAYFEVALPAGTGPNRAPGDIKPSWKWNTPMATDLIPGVRKEYRQALSQVNWYMKQHKARYGFLLTDVELVVFRRLDDNGNLELAPAIPFTAGGTPTQPQLTVIFALWCLGMMAAHDGPGGWEM</sequence>
<dbReference type="EMBL" id="PDNB01000014">
    <property type="protein sequence ID" value="PGH16821.1"/>
    <property type="molecule type" value="Genomic_DNA"/>
</dbReference>
<protein>
    <submittedName>
        <fullName evidence="1">Uncharacterized protein</fullName>
    </submittedName>
</protein>